<dbReference type="AlphaFoldDB" id="A0ABD0WIQ7"/>
<dbReference type="GO" id="GO:0004930">
    <property type="term" value="F:G protein-coupled receptor activity"/>
    <property type="evidence" value="ECO:0007669"/>
    <property type="project" value="UniProtKB-KW"/>
</dbReference>
<comment type="caution">
    <text evidence="15">The sequence shown here is derived from an EMBL/GenBank/DDBJ whole genome shotgun (WGS) entry which is preliminary data.</text>
</comment>
<keyword evidence="7 13" id="KW-0472">Membrane</keyword>
<evidence type="ECO:0000256" key="10">
    <source>
        <dbReference type="ARBA" id="ARBA00023180"/>
    </source>
</evidence>
<evidence type="ECO:0000256" key="11">
    <source>
        <dbReference type="ARBA" id="ARBA00023224"/>
    </source>
</evidence>
<evidence type="ECO:0000256" key="12">
    <source>
        <dbReference type="RuleBase" id="RU000688"/>
    </source>
</evidence>
<dbReference type="PANTHER" id="PTHR24234:SF10">
    <property type="entry name" value="G-PROTEIN COUPLED RECEPTOR 4"/>
    <property type="match status" value="1"/>
</dbReference>
<dbReference type="PROSITE" id="PS50262">
    <property type="entry name" value="G_PROTEIN_RECEP_F1_2"/>
    <property type="match status" value="1"/>
</dbReference>
<dbReference type="Pfam" id="PF00001">
    <property type="entry name" value="7tm_1"/>
    <property type="match status" value="1"/>
</dbReference>
<keyword evidence="11 12" id="KW-0807">Transducer</keyword>
<dbReference type="GO" id="GO:0010447">
    <property type="term" value="P:response to acidic pH"/>
    <property type="evidence" value="ECO:0007669"/>
    <property type="project" value="UniProtKB-ARBA"/>
</dbReference>
<keyword evidence="6 12" id="KW-0297">G-protein coupled receptor</keyword>
<dbReference type="InterPro" id="IPR000276">
    <property type="entry name" value="GPCR_Rhodpsn"/>
</dbReference>
<evidence type="ECO:0000256" key="1">
    <source>
        <dbReference type="ARBA" id="ARBA00004651"/>
    </source>
</evidence>
<reference evidence="15 16" key="1">
    <citation type="submission" date="2024-06" db="EMBL/GenBank/DDBJ databases">
        <authorList>
            <person name="Pan Q."/>
            <person name="Wen M."/>
            <person name="Jouanno E."/>
            <person name="Zahm M."/>
            <person name="Klopp C."/>
            <person name="Cabau C."/>
            <person name="Louis A."/>
            <person name="Berthelot C."/>
            <person name="Parey E."/>
            <person name="Roest Crollius H."/>
            <person name="Montfort J."/>
            <person name="Robinson-Rechavi M."/>
            <person name="Bouchez O."/>
            <person name="Lampietro C."/>
            <person name="Lopez Roques C."/>
            <person name="Donnadieu C."/>
            <person name="Postlethwait J."/>
            <person name="Bobe J."/>
            <person name="Verreycken H."/>
            <person name="Guiguen Y."/>
        </authorList>
    </citation>
    <scope>NUCLEOTIDE SEQUENCE [LARGE SCALE GENOMIC DNA]</scope>
    <source>
        <strain evidence="15">Up_M1</strain>
        <tissue evidence="15">Testis</tissue>
    </source>
</reference>
<keyword evidence="9 12" id="KW-0675">Receptor</keyword>
<evidence type="ECO:0000256" key="8">
    <source>
        <dbReference type="ARBA" id="ARBA00023157"/>
    </source>
</evidence>
<gene>
    <name evidence="15" type="ORF">UPYG_G00195520</name>
</gene>
<organism evidence="15 16">
    <name type="scientific">Umbra pygmaea</name>
    <name type="common">Eastern mudminnow</name>
    <dbReference type="NCBI Taxonomy" id="75934"/>
    <lineage>
        <taxon>Eukaryota</taxon>
        <taxon>Metazoa</taxon>
        <taxon>Chordata</taxon>
        <taxon>Craniata</taxon>
        <taxon>Vertebrata</taxon>
        <taxon>Euteleostomi</taxon>
        <taxon>Actinopterygii</taxon>
        <taxon>Neopterygii</taxon>
        <taxon>Teleostei</taxon>
        <taxon>Protacanthopterygii</taxon>
        <taxon>Esociformes</taxon>
        <taxon>Umbridae</taxon>
        <taxon>Umbra</taxon>
    </lineage>
</organism>
<dbReference type="InterPro" id="IPR017452">
    <property type="entry name" value="GPCR_Rhodpsn_7TM"/>
</dbReference>
<dbReference type="FunFam" id="1.20.1070.10:FF:000065">
    <property type="entry name" value="G-protein coupled receptor 4"/>
    <property type="match status" value="1"/>
</dbReference>
<dbReference type="GO" id="GO:0005886">
    <property type="term" value="C:plasma membrane"/>
    <property type="evidence" value="ECO:0007669"/>
    <property type="project" value="UniProtKB-SubCell"/>
</dbReference>
<dbReference type="Proteomes" id="UP001557470">
    <property type="component" value="Unassembled WGS sequence"/>
</dbReference>
<evidence type="ECO:0000256" key="9">
    <source>
        <dbReference type="ARBA" id="ARBA00023170"/>
    </source>
</evidence>
<dbReference type="PRINTS" id="PR01147">
    <property type="entry name" value="GPR4RECEPTOR"/>
</dbReference>
<evidence type="ECO:0000313" key="15">
    <source>
        <dbReference type="EMBL" id="KAL0972851.1"/>
    </source>
</evidence>
<evidence type="ECO:0000256" key="13">
    <source>
        <dbReference type="SAM" id="Phobius"/>
    </source>
</evidence>
<accession>A0ABD0WIQ7</accession>
<feature type="transmembrane region" description="Helical" evidence="13">
    <location>
        <begin position="181"/>
        <end position="202"/>
    </location>
</feature>
<dbReference type="PROSITE" id="PS00237">
    <property type="entry name" value="G_PROTEIN_RECEP_F1_1"/>
    <property type="match status" value="1"/>
</dbReference>
<keyword evidence="16" id="KW-1185">Reference proteome</keyword>
<dbReference type="GO" id="GO:0007189">
    <property type="term" value="P:adenylate cyclase-activating G protein-coupled receptor signaling pathway"/>
    <property type="evidence" value="ECO:0007669"/>
    <property type="project" value="UniProtKB-ARBA"/>
</dbReference>
<evidence type="ECO:0000256" key="2">
    <source>
        <dbReference type="ARBA" id="ARBA00010663"/>
    </source>
</evidence>
<evidence type="ECO:0000256" key="4">
    <source>
        <dbReference type="ARBA" id="ARBA00022692"/>
    </source>
</evidence>
<comment type="subcellular location">
    <subcellularLocation>
        <location evidence="1">Cell membrane</location>
        <topology evidence="1">Multi-pass membrane protein</topology>
    </subcellularLocation>
</comment>
<dbReference type="CDD" id="cd15366">
    <property type="entry name" value="7tmA_GPR4"/>
    <property type="match status" value="1"/>
</dbReference>
<feature type="transmembrane region" description="Helical" evidence="13">
    <location>
        <begin position="223"/>
        <end position="244"/>
    </location>
</feature>
<evidence type="ECO:0000259" key="14">
    <source>
        <dbReference type="PROSITE" id="PS50262"/>
    </source>
</evidence>
<dbReference type="PRINTS" id="PR00237">
    <property type="entry name" value="GPCRRHODOPSN"/>
</dbReference>
<feature type="domain" description="G-protein coupled receptors family 1 profile" evidence="14">
    <location>
        <begin position="32"/>
        <end position="284"/>
    </location>
</feature>
<dbReference type="PANTHER" id="PTHR24234">
    <property type="entry name" value="LYSOPHOSPHATIDIC ACID RECEPTOR 5/SPHINGOSYLPHOSPHORYLCHOLINE RECEPTOR"/>
    <property type="match status" value="1"/>
</dbReference>
<keyword evidence="3" id="KW-1003">Cell membrane</keyword>
<keyword evidence="10" id="KW-0325">Glycoprotein</keyword>
<feature type="transmembrane region" description="Helical" evidence="13">
    <location>
        <begin position="92"/>
        <end position="111"/>
    </location>
</feature>
<dbReference type="InterPro" id="IPR002276">
    <property type="entry name" value="GPR4_orph"/>
</dbReference>
<feature type="transmembrane region" description="Helical" evidence="13">
    <location>
        <begin position="20"/>
        <end position="41"/>
    </location>
</feature>
<comment type="similarity">
    <text evidence="2 12">Belongs to the G-protein coupled receptor 1 family.</text>
</comment>
<name>A0ABD0WIQ7_UMBPY</name>
<keyword evidence="5 13" id="KW-1133">Transmembrane helix</keyword>
<dbReference type="EMBL" id="JAGEUA010000006">
    <property type="protein sequence ID" value="KAL0972851.1"/>
    <property type="molecule type" value="Genomic_DNA"/>
</dbReference>
<evidence type="ECO:0000256" key="5">
    <source>
        <dbReference type="ARBA" id="ARBA00022989"/>
    </source>
</evidence>
<evidence type="ECO:0000313" key="16">
    <source>
        <dbReference type="Proteomes" id="UP001557470"/>
    </source>
</evidence>
<evidence type="ECO:0000256" key="6">
    <source>
        <dbReference type="ARBA" id="ARBA00023040"/>
    </source>
</evidence>
<dbReference type="Gene3D" id="1.20.1070.10">
    <property type="entry name" value="Rhodopsin 7-helix transmembrane proteins"/>
    <property type="match status" value="1"/>
</dbReference>
<feature type="transmembrane region" description="Helical" evidence="13">
    <location>
        <begin position="132"/>
        <end position="152"/>
    </location>
</feature>
<sequence>MCNISFCKVDSKIDQFFQPTLYIVVIVLGLPTNCMALWAAYMQVKQKNELGIYLINLSVADLLYIGTLPLWIDYFLQHDDWIHGPNSCKIFGFIFYTNIYISIAFLCCISIDRYLAVAYPLKFAKVRRVKTALLVSFVVWAIEIVANSAPLFHDELFQDQYNHTFCFEKYPMQDWVAGMNLYRTFLGFLVPWLLMLLAYWGILWAVRGNVSTECHEKAKIKRLALSLILIVLLCFGPYHILLLWRSVLFLQKPCDCRAEEKLFPAYHVTLALTSLNCVADPILYCFVNEGARNDVSRALSTLLGVFKRNSTVPSEALTGGSVSMETPLSTKKQSGLNSDFKASTYKTELVAFRGECLQMTILSVKK</sequence>
<evidence type="ECO:0000256" key="3">
    <source>
        <dbReference type="ARBA" id="ARBA00022475"/>
    </source>
</evidence>
<proteinExistence type="inferred from homology"/>
<keyword evidence="4 12" id="KW-0812">Transmembrane</keyword>
<protein>
    <recommendedName>
        <fullName evidence="14">G-protein coupled receptors family 1 profile domain-containing protein</fullName>
    </recommendedName>
</protein>
<feature type="transmembrane region" description="Helical" evidence="13">
    <location>
        <begin position="53"/>
        <end position="72"/>
    </location>
</feature>
<evidence type="ECO:0000256" key="7">
    <source>
        <dbReference type="ARBA" id="ARBA00023136"/>
    </source>
</evidence>
<dbReference type="SUPFAM" id="SSF81321">
    <property type="entry name" value="Family A G protein-coupled receptor-like"/>
    <property type="match status" value="1"/>
</dbReference>
<keyword evidence="8" id="KW-1015">Disulfide bond</keyword>